<name>A0A7Y4F020_VIBAL</name>
<dbReference type="RefSeq" id="WP_171346160.1">
    <property type="nucleotide sequence ID" value="NZ_VTYF01000015.1"/>
</dbReference>
<evidence type="ECO:0000313" key="1">
    <source>
        <dbReference type="EMBL" id="NOI11246.1"/>
    </source>
</evidence>
<evidence type="ECO:0000313" key="2">
    <source>
        <dbReference type="Proteomes" id="UP000532247"/>
    </source>
</evidence>
<protein>
    <submittedName>
        <fullName evidence="1">Phosphohydrolase</fullName>
    </submittedName>
</protein>
<dbReference type="EMBL" id="VTYF01000015">
    <property type="protein sequence ID" value="NOI11246.1"/>
    <property type="molecule type" value="Genomic_DNA"/>
</dbReference>
<sequence>MNTLRDNFDDQIVIPSIRREMQLDMFGSDIIALNPANPHEYFHAPDIDVDEYDIVVLAFSGGKDSIAAFLRLLELGVPRERIELWHHLVDGHDEIFMDWAFMDSYCEKFAREFGVKYYRSYLHKGFKGEMLKNNSRPHHHVIETPDGVLTLPRPLAKAGTRMKYPQQGADLRTRWCSSELKINVGKRGLTSQDRFLGFDKKVLYITGERREESSNRSKYLQLQNTPGVDTIRGKEGKKVVKPRYVDTWRNVLHLTEEEVWSLIAKYRIIPPVPYRLGWGRSSCKLCIFNSDRVFATLLAHFPERVEEVAYYEKEFGVTIDRNGRNVLERAKSARPFDIKDDEALLQAAQNEYFLSIIADVGQPWVLPAGAFSGETSGAN</sequence>
<dbReference type="InterPro" id="IPR014729">
    <property type="entry name" value="Rossmann-like_a/b/a_fold"/>
</dbReference>
<dbReference type="AlphaFoldDB" id="A0A7Y4F020"/>
<accession>A0A7Y4F020</accession>
<dbReference type="Gene3D" id="3.40.50.620">
    <property type="entry name" value="HUPs"/>
    <property type="match status" value="1"/>
</dbReference>
<comment type="caution">
    <text evidence="1">The sequence shown here is derived from an EMBL/GenBank/DDBJ whole genome shotgun (WGS) entry which is preliminary data.</text>
</comment>
<dbReference type="GO" id="GO:0016787">
    <property type="term" value="F:hydrolase activity"/>
    <property type="evidence" value="ECO:0007669"/>
    <property type="project" value="UniProtKB-KW"/>
</dbReference>
<proteinExistence type="predicted"/>
<dbReference type="SUPFAM" id="SSF52402">
    <property type="entry name" value="Adenine nucleotide alpha hydrolases-like"/>
    <property type="match status" value="1"/>
</dbReference>
<keyword evidence="1" id="KW-0378">Hydrolase</keyword>
<reference evidence="1 2" key="1">
    <citation type="submission" date="2019-09" db="EMBL/GenBank/DDBJ databases">
        <title>Draft genome sequencing and comparative genomics of hatchery-associated Vibrios.</title>
        <authorList>
            <person name="Kehlet-Delgado H."/>
            <person name="Mueller R.S."/>
        </authorList>
    </citation>
    <scope>NUCLEOTIDE SEQUENCE [LARGE SCALE GENOMIC DNA]</scope>
    <source>
        <strain evidence="1 2">081416A</strain>
    </source>
</reference>
<organism evidence="1 2">
    <name type="scientific">Vibrio alginolyticus</name>
    <dbReference type="NCBI Taxonomy" id="663"/>
    <lineage>
        <taxon>Bacteria</taxon>
        <taxon>Pseudomonadati</taxon>
        <taxon>Pseudomonadota</taxon>
        <taxon>Gammaproteobacteria</taxon>
        <taxon>Vibrionales</taxon>
        <taxon>Vibrionaceae</taxon>
        <taxon>Vibrio</taxon>
    </lineage>
</organism>
<dbReference type="Proteomes" id="UP000532247">
    <property type="component" value="Unassembled WGS sequence"/>
</dbReference>
<gene>
    <name evidence="1" type="ORF">F0254_20635</name>
</gene>